<dbReference type="RefSeq" id="WP_004319820.1">
    <property type="nucleotide sequence ID" value="NZ_CAURIV010000017.1"/>
</dbReference>
<keyword evidence="3" id="KW-1003">Cell membrane</keyword>
<dbReference type="CDD" id="cd07185">
    <property type="entry name" value="OmpA_C-like"/>
    <property type="match status" value="1"/>
</dbReference>
<keyword evidence="5" id="KW-1133">Transmembrane helix</keyword>
<evidence type="ECO:0000256" key="5">
    <source>
        <dbReference type="ARBA" id="ARBA00022989"/>
    </source>
</evidence>
<dbReference type="SUPFAM" id="SSF103088">
    <property type="entry name" value="OmpA-like"/>
    <property type="match status" value="1"/>
</dbReference>
<dbReference type="InterPro" id="IPR006665">
    <property type="entry name" value="OmpA-like"/>
</dbReference>
<keyword evidence="7" id="KW-0969">Cilium</keyword>
<organism evidence="7 8">
    <name type="scientific">Campylobacter rectus</name>
    <name type="common">Wolinella recta</name>
    <dbReference type="NCBI Taxonomy" id="203"/>
    <lineage>
        <taxon>Bacteria</taxon>
        <taxon>Pseudomonadati</taxon>
        <taxon>Campylobacterota</taxon>
        <taxon>Epsilonproteobacteria</taxon>
        <taxon>Campylobacterales</taxon>
        <taxon>Campylobacteraceae</taxon>
        <taxon>Campylobacter</taxon>
    </lineage>
</organism>
<dbReference type="EMBL" id="CP012543">
    <property type="protein sequence ID" value="QCD46518.1"/>
    <property type="molecule type" value="Genomic_DNA"/>
</dbReference>
<dbReference type="KEGG" id="crx:CRECT_0840"/>
<protein>
    <submittedName>
        <fullName evidence="7">Flagellar motor protein</fullName>
    </submittedName>
</protein>
<evidence type="ECO:0000313" key="8">
    <source>
        <dbReference type="Proteomes" id="UP000502377"/>
    </source>
</evidence>
<keyword evidence="7" id="KW-0966">Cell projection</keyword>
<keyword evidence="7" id="KW-0282">Flagellum</keyword>
<dbReference type="Proteomes" id="UP000502377">
    <property type="component" value="Chromosome"/>
</dbReference>
<name>A0A6G5QLE2_CAMRE</name>
<dbReference type="Pfam" id="PF00691">
    <property type="entry name" value="OmpA"/>
    <property type="match status" value="1"/>
</dbReference>
<evidence type="ECO:0000256" key="6">
    <source>
        <dbReference type="ARBA" id="ARBA00023136"/>
    </source>
</evidence>
<dbReference type="Gene3D" id="3.30.1330.60">
    <property type="entry name" value="OmpA-like domain"/>
    <property type="match status" value="1"/>
</dbReference>
<comment type="subcellular location">
    <subcellularLocation>
        <location evidence="1">Cell membrane</location>
        <topology evidence="1">Single-pass membrane protein</topology>
    </subcellularLocation>
</comment>
<comment type="similarity">
    <text evidence="2">Belongs to the MotB family.</text>
</comment>
<proteinExistence type="inferred from homology"/>
<keyword evidence="6" id="KW-0472">Membrane</keyword>
<evidence type="ECO:0000256" key="2">
    <source>
        <dbReference type="ARBA" id="ARBA00008914"/>
    </source>
</evidence>
<sequence length="256" mass="27905">MAKKLIDPADCPKCLPGWLAAFGDLMSLLLCFFVLLLSMSTMDAKKLEAAIGSLSGALGILESGVKPDAGAEQNQDDHATSNKERTGVKSNFEQTLRSINELLHASGSPEVTFEESESGFVIRLPANLLFDKDSARLQNDDALLFLKRIAMVIAKLPPDVVANVIGHTDSEQPGSAEFKDNWQLSSARAISVVTELIKDGVDPKKLTASAKAEFEPFATNFTEQGREKNRRVEIHFVSLNSDDKAKTQKSILDVQE</sequence>
<dbReference type="InterPro" id="IPR050330">
    <property type="entry name" value="Bact_OuterMem_StrucFunc"/>
</dbReference>
<evidence type="ECO:0000256" key="3">
    <source>
        <dbReference type="ARBA" id="ARBA00022475"/>
    </source>
</evidence>
<dbReference type="Pfam" id="PF13677">
    <property type="entry name" value="MotB_plug"/>
    <property type="match status" value="1"/>
</dbReference>
<dbReference type="PROSITE" id="PS51123">
    <property type="entry name" value="OMPA_2"/>
    <property type="match status" value="1"/>
</dbReference>
<dbReference type="InterPro" id="IPR036737">
    <property type="entry name" value="OmpA-like_sf"/>
</dbReference>
<dbReference type="InterPro" id="IPR025713">
    <property type="entry name" value="MotB-like_N_dom"/>
</dbReference>
<gene>
    <name evidence="7" type="primary">motS</name>
    <name evidence="7" type="ORF">CRECT_0840</name>
</gene>
<evidence type="ECO:0000313" key="7">
    <source>
        <dbReference type="EMBL" id="QCD46518.1"/>
    </source>
</evidence>
<keyword evidence="4" id="KW-0812">Transmembrane</keyword>
<reference evidence="7 8" key="1">
    <citation type="submission" date="2016-07" db="EMBL/GenBank/DDBJ databases">
        <title>Comparative genomics of the Campylobacter concisus group.</title>
        <authorList>
            <person name="Miller W.G."/>
            <person name="Yee E."/>
            <person name="Chapman M.H."/>
            <person name="Huynh S."/>
            <person name="Bono J.L."/>
            <person name="On S.L.W."/>
            <person name="StLeger J."/>
            <person name="Foster G."/>
            <person name="Parker C.T."/>
        </authorList>
    </citation>
    <scope>NUCLEOTIDE SEQUENCE [LARGE SCALE GENOMIC DNA]</scope>
    <source>
        <strain evidence="7 8">ATCC 33238</strain>
    </source>
</reference>
<dbReference type="PANTHER" id="PTHR30329">
    <property type="entry name" value="STATOR ELEMENT OF FLAGELLAR MOTOR COMPLEX"/>
    <property type="match status" value="1"/>
</dbReference>
<dbReference type="AlphaFoldDB" id="A0A6G5QLE2"/>
<dbReference type="PANTHER" id="PTHR30329:SF21">
    <property type="entry name" value="LIPOPROTEIN YIAD-RELATED"/>
    <property type="match status" value="1"/>
</dbReference>
<accession>A0A6G5QLE2</accession>
<evidence type="ECO:0000256" key="1">
    <source>
        <dbReference type="ARBA" id="ARBA00004162"/>
    </source>
</evidence>
<dbReference type="GO" id="GO:0005886">
    <property type="term" value="C:plasma membrane"/>
    <property type="evidence" value="ECO:0007669"/>
    <property type="project" value="UniProtKB-SubCell"/>
</dbReference>
<evidence type="ECO:0000256" key="4">
    <source>
        <dbReference type="ARBA" id="ARBA00022692"/>
    </source>
</evidence>